<dbReference type="PROSITE" id="PS50283">
    <property type="entry name" value="NA_SOLUT_SYMP_3"/>
    <property type="match status" value="1"/>
</dbReference>
<keyword evidence="4" id="KW-1133">Transmembrane helix</keyword>
<keyword evidence="3" id="KW-0812">Transmembrane</keyword>
<evidence type="ECO:0000256" key="1">
    <source>
        <dbReference type="ARBA" id="ARBA00004141"/>
    </source>
</evidence>
<evidence type="ECO:0008006" key="9">
    <source>
        <dbReference type="Google" id="ProtNLM"/>
    </source>
</evidence>
<dbReference type="Pfam" id="PF00474">
    <property type="entry name" value="SSF"/>
    <property type="match status" value="1"/>
</dbReference>
<name>A0ABY7HUZ1_9BACI</name>
<evidence type="ECO:0000256" key="6">
    <source>
        <dbReference type="RuleBase" id="RU362091"/>
    </source>
</evidence>
<sequence length="136" mass="15287">MYGFGIEMLPLYTLEIVDLLPASLNGVFAAILFRVILSSFSGAVNSTVTSFTLNIYKPMFKPDDGEGEIVKSGRIFVAALGIVSMSSHHLFYTRHRAIQLHQEVDDMPMNNERRKCRLGLSKKTPDYEEVKGQETK</sequence>
<comment type="similarity">
    <text evidence="2 6">Belongs to the sodium:solute symporter (SSF) (TC 2.A.21) family.</text>
</comment>
<evidence type="ECO:0000256" key="3">
    <source>
        <dbReference type="ARBA" id="ARBA00022692"/>
    </source>
</evidence>
<dbReference type="InterPro" id="IPR038377">
    <property type="entry name" value="Na/Glc_symporter_sf"/>
</dbReference>
<reference evidence="7" key="1">
    <citation type="submission" date="2022-12" db="EMBL/GenBank/DDBJ databases">
        <title>Genomic of Bacillus halotolerans.</title>
        <authorList>
            <person name="Xu G."/>
            <person name="Ding Y."/>
        </authorList>
    </citation>
    <scope>NUCLEOTIDE SEQUENCE</scope>
    <source>
        <strain evidence="7">B13</strain>
    </source>
</reference>
<evidence type="ECO:0000256" key="2">
    <source>
        <dbReference type="ARBA" id="ARBA00006434"/>
    </source>
</evidence>
<evidence type="ECO:0000313" key="7">
    <source>
        <dbReference type="EMBL" id="WAT19472.1"/>
    </source>
</evidence>
<evidence type="ECO:0000256" key="4">
    <source>
        <dbReference type="ARBA" id="ARBA00022989"/>
    </source>
</evidence>
<evidence type="ECO:0000256" key="5">
    <source>
        <dbReference type="ARBA" id="ARBA00023136"/>
    </source>
</evidence>
<keyword evidence="5" id="KW-0472">Membrane</keyword>
<keyword evidence="8" id="KW-1185">Reference proteome</keyword>
<protein>
    <recommendedName>
        <fullName evidence="9">MFS transporter</fullName>
    </recommendedName>
</protein>
<dbReference type="InterPro" id="IPR001734">
    <property type="entry name" value="Na/solute_symporter"/>
</dbReference>
<dbReference type="Proteomes" id="UP001164713">
    <property type="component" value="Chromosome"/>
</dbReference>
<dbReference type="EMBL" id="CP114066">
    <property type="protein sequence ID" value="WAT19472.1"/>
    <property type="molecule type" value="Genomic_DNA"/>
</dbReference>
<dbReference type="Gene3D" id="1.20.1730.10">
    <property type="entry name" value="Sodium/glucose cotransporter"/>
    <property type="match status" value="1"/>
</dbReference>
<gene>
    <name evidence="7" type="ORF">O0R52_10585</name>
</gene>
<evidence type="ECO:0000313" key="8">
    <source>
        <dbReference type="Proteomes" id="UP001164713"/>
    </source>
</evidence>
<comment type="subcellular location">
    <subcellularLocation>
        <location evidence="1">Membrane</location>
        <topology evidence="1">Multi-pass membrane protein</topology>
    </subcellularLocation>
</comment>
<organism evidence="7 8">
    <name type="scientific">Bacillus halotolerans</name>
    <dbReference type="NCBI Taxonomy" id="260554"/>
    <lineage>
        <taxon>Bacteria</taxon>
        <taxon>Bacillati</taxon>
        <taxon>Bacillota</taxon>
        <taxon>Bacilli</taxon>
        <taxon>Bacillales</taxon>
        <taxon>Bacillaceae</taxon>
        <taxon>Bacillus</taxon>
    </lineage>
</organism>
<proteinExistence type="inferred from homology"/>
<accession>A0ABY7HUZ1</accession>